<name>A0ABV2Q6L6_9BURK</name>
<dbReference type="Gene3D" id="3.30.1540.10">
    <property type="entry name" value="formyl-coa transferase, domain 3"/>
    <property type="match status" value="1"/>
</dbReference>
<dbReference type="Gene3D" id="3.40.50.10540">
    <property type="entry name" value="Crotonobetainyl-coa:carnitine coa-transferase, domain 1"/>
    <property type="match status" value="1"/>
</dbReference>
<dbReference type="RefSeq" id="WP_354442204.1">
    <property type="nucleotide sequence ID" value="NZ_JBEPSH010000002.1"/>
</dbReference>
<evidence type="ECO:0000313" key="2">
    <source>
        <dbReference type="EMBL" id="MET4576237.1"/>
    </source>
</evidence>
<organism evidence="2 3">
    <name type="scientific">Ottowia thiooxydans</name>
    <dbReference type="NCBI Taxonomy" id="219182"/>
    <lineage>
        <taxon>Bacteria</taxon>
        <taxon>Pseudomonadati</taxon>
        <taxon>Pseudomonadota</taxon>
        <taxon>Betaproteobacteria</taxon>
        <taxon>Burkholderiales</taxon>
        <taxon>Comamonadaceae</taxon>
        <taxon>Ottowia</taxon>
    </lineage>
</organism>
<dbReference type="InterPro" id="IPR050483">
    <property type="entry name" value="CoA-transferase_III_domain"/>
</dbReference>
<evidence type="ECO:0000256" key="1">
    <source>
        <dbReference type="ARBA" id="ARBA00022679"/>
    </source>
</evidence>
<sequence>MNESSSSVKKGPLDGMRVIDLTTVVLGPWAGQMLGDMGADVIKIETPQGDLTRQLGPRRNPGMAALHLTLNRNKRSVVLNLSASEGMEALFRLLTTADVFLCNMRPKVAAKLGLEPSIITERFPKLIHCVTYGFRKEGPLADKPAYDDVIQAACGLADLQGMTAGHPRYLPTVVADKTTAYNVVSSVLAALLHRERTGEGQAIEVPMFESMVDYVMIEHLYGAAFDPPIGEMGYARILTPERRPYATQDGYLAVLPYTDDNWRDILRLAGRQELMGDPRMATLDARVQHSSWVYALLAEIVATKTTAQWQTELDAANVPAMTVRSKEQLLQDPQLDASGFWHLMEHPTEGRVRVSDPPIRFSRSPSSVRRLAPRLGEHSREILLEAGYSSPEIDRLLELHVSQEPQVPAV</sequence>
<dbReference type="EMBL" id="JBEPSH010000002">
    <property type="protein sequence ID" value="MET4576237.1"/>
    <property type="molecule type" value="Genomic_DNA"/>
</dbReference>
<proteinExistence type="predicted"/>
<keyword evidence="3" id="KW-1185">Reference proteome</keyword>
<dbReference type="Pfam" id="PF02515">
    <property type="entry name" value="CoA_transf_3"/>
    <property type="match status" value="1"/>
</dbReference>
<protein>
    <submittedName>
        <fullName evidence="2">Crotonobetainyl-CoA:carnitine CoA-transferase CaiB-like acyl-CoA transferase</fullName>
    </submittedName>
</protein>
<dbReference type="InterPro" id="IPR003673">
    <property type="entry name" value="CoA-Trfase_fam_III"/>
</dbReference>
<keyword evidence="1" id="KW-0808">Transferase</keyword>
<dbReference type="InterPro" id="IPR023606">
    <property type="entry name" value="CoA-Trfase_III_dom_1_sf"/>
</dbReference>
<dbReference type="Proteomes" id="UP001549320">
    <property type="component" value="Unassembled WGS sequence"/>
</dbReference>
<reference evidence="2 3" key="1">
    <citation type="submission" date="2024-06" db="EMBL/GenBank/DDBJ databases">
        <title>Sorghum-associated microbial communities from plants grown in Nebraska, USA.</title>
        <authorList>
            <person name="Schachtman D."/>
        </authorList>
    </citation>
    <scope>NUCLEOTIDE SEQUENCE [LARGE SCALE GENOMIC DNA]</scope>
    <source>
        <strain evidence="2 3">2709</strain>
    </source>
</reference>
<dbReference type="PANTHER" id="PTHR48207:SF4">
    <property type="entry name" value="BLL6097 PROTEIN"/>
    <property type="match status" value="1"/>
</dbReference>
<comment type="caution">
    <text evidence="2">The sequence shown here is derived from an EMBL/GenBank/DDBJ whole genome shotgun (WGS) entry which is preliminary data.</text>
</comment>
<gene>
    <name evidence="2" type="ORF">ABIE13_001337</name>
</gene>
<dbReference type="PANTHER" id="PTHR48207">
    <property type="entry name" value="SUCCINATE--HYDROXYMETHYLGLUTARATE COA-TRANSFERASE"/>
    <property type="match status" value="1"/>
</dbReference>
<dbReference type="SUPFAM" id="SSF89796">
    <property type="entry name" value="CoA-transferase family III (CaiB/BaiF)"/>
    <property type="match status" value="1"/>
</dbReference>
<evidence type="ECO:0000313" key="3">
    <source>
        <dbReference type="Proteomes" id="UP001549320"/>
    </source>
</evidence>
<dbReference type="InterPro" id="IPR044855">
    <property type="entry name" value="CoA-Trfase_III_dom3_sf"/>
</dbReference>
<accession>A0ABV2Q6L6</accession>